<dbReference type="PROSITE" id="PS51257">
    <property type="entry name" value="PROKAR_LIPOPROTEIN"/>
    <property type="match status" value="1"/>
</dbReference>
<dbReference type="Proteomes" id="UP000315344">
    <property type="component" value="Unassembled WGS sequence"/>
</dbReference>
<reference evidence="2 3" key="1">
    <citation type="journal article" date="2017" name="Nat. Commun.">
        <title>In situ click chemistry generation of cyclooxygenase-2 inhibitors.</title>
        <authorList>
            <person name="Bhardwaj A."/>
            <person name="Kaur J."/>
            <person name="Wuest M."/>
            <person name="Wuest F."/>
        </authorList>
    </citation>
    <scope>NUCLEOTIDE SEQUENCE [LARGE SCALE GENOMIC DNA]</scope>
    <source>
        <strain evidence="2">S2_012_000_R3_94</strain>
    </source>
</reference>
<evidence type="ECO:0000313" key="3">
    <source>
        <dbReference type="Proteomes" id="UP000315344"/>
    </source>
</evidence>
<dbReference type="AlphaFoldDB" id="A0A533ICW7"/>
<name>A0A533ICW7_PARDE</name>
<keyword evidence="1" id="KW-0732">Signal</keyword>
<protein>
    <recommendedName>
        <fullName evidence="4">Peptidase inhibitor I78 family protein</fullName>
    </recommendedName>
</protein>
<organism evidence="2 3">
    <name type="scientific">Paracoccus denitrificans</name>
    <dbReference type="NCBI Taxonomy" id="266"/>
    <lineage>
        <taxon>Bacteria</taxon>
        <taxon>Pseudomonadati</taxon>
        <taxon>Pseudomonadota</taxon>
        <taxon>Alphaproteobacteria</taxon>
        <taxon>Rhodobacterales</taxon>
        <taxon>Paracoccaceae</taxon>
        <taxon>Paracoccus</taxon>
    </lineage>
</organism>
<proteinExistence type="predicted"/>
<feature type="chain" id="PRO_5021984423" description="Peptidase inhibitor I78 family protein" evidence="1">
    <location>
        <begin position="24"/>
        <end position="115"/>
    </location>
</feature>
<feature type="signal peptide" evidence="1">
    <location>
        <begin position="1"/>
        <end position="23"/>
    </location>
</feature>
<evidence type="ECO:0008006" key="4">
    <source>
        <dbReference type="Google" id="ProtNLM"/>
    </source>
</evidence>
<dbReference type="Gene3D" id="3.30.10.10">
    <property type="entry name" value="Trypsin Inhibitor V, subunit A"/>
    <property type="match status" value="1"/>
</dbReference>
<gene>
    <name evidence="2" type="ORF">DI616_06645</name>
</gene>
<evidence type="ECO:0000313" key="2">
    <source>
        <dbReference type="EMBL" id="TKW67478.1"/>
    </source>
</evidence>
<accession>A0A533ICW7</accession>
<dbReference type="EMBL" id="VAFL01000004">
    <property type="protein sequence ID" value="TKW67478.1"/>
    <property type="molecule type" value="Genomic_DNA"/>
</dbReference>
<comment type="caution">
    <text evidence="2">The sequence shown here is derived from an EMBL/GenBank/DDBJ whole genome shotgun (WGS) entry which is preliminary data.</text>
</comment>
<evidence type="ECO:0000256" key="1">
    <source>
        <dbReference type="SAM" id="SignalP"/>
    </source>
</evidence>
<sequence>MTTTRPILAPLLIVLAVSGCAMRGGGANDVPVQPPGIEPLPTAADDGLTERKPDLCKASTYSNVIGQPGTVVPTLGITKDYRVVEYRGIEPQEYDPNRIVFRLDSTGNISGVDCG</sequence>